<protein>
    <submittedName>
        <fullName evidence="1">Uncharacterized protein</fullName>
    </submittedName>
</protein>
<proteinExistence type="predicted"/>
<dbReference type="EMBL" id="ML742286">
    <property type="protein sequence ID" value="KAE8146106.1"/>
    <property type="molecule type" value="Genomic_DNA"/>
</dbReference>
<sequence>MKPNDIVYGLITWANQESYNNARIPFPPPPDFKRPKENTAVEVLENILTRVIFAGDEKYDTVFINSQCPPHVNSAMRADLAIKYITHAHRLQIACFIEAKRTRESQRYSTMAVEDEALDYCGEFFSDRSNTCDFVYAATLVGVHIRLWIVYNDDRKLESLWGSPNRGSNNDYKDLGDNASAELIMSAFRNILESAPKPWIGRSSSSAPPTSTTGAFQLARIEPNAANLPGPQFPNITRGSSTGSSALVPIHPEVSVGPVLQASKGTPTTSENCAPFPPRGYARVMTFLPSTVADRYIWMLSNNVTGNGPPSDWIVEDGYFVNSKQKLYADPTTKRLPQEAKLG</sequence>
<accession>A0A5N6TID4</accession>
<organism evidence="1 2">
    <name type="scientific">Aspergillus avenaceus</name>
    <dbReference type="NCBI Taxonomy" id="36643"/>
    <lineage>
        <taxon>Eukaryota</taxon>
        <taxon>Fungi</taxon>
        <taxon>Dikarya</taxon>
        <taxon>Ascomycota</taxon>
        <taxon>Pezizomycotina</taxon>
        <taxon>Eurotiomycetes</taxon>
        <taxon>Eurotiomycetidae</taxon>
        <taxon>Eurotiales</taxon>
        <taxon>Aspergillaceae</taxon>
        <taxon>Aspergillus</taxon>
        <taxon>Aspergillus subgen. Circumdati</taxon>
    </lineage>
</organism>
<evidence type="ECO:0000313" key="2">
    <source>
        <dbReference type="Proteomes" id="UP000325780"/>
    </source>
</evidence>
<reference evidence="1 2" key="1">
    <citation type="submission" date="2019-04" db="EMBL/GenBank/DDBJ databases">
        <title>Friends and foes A comparative genomics study of 23 Aspergillus species from section Flavi.</title>
        <authorList>
            <consortium name="DOE Joint Genome Institute"/>
            <person name="Kjaerbolling I."/>
            <person name="Vesth T."/>
            <person name="Frisvad J.C."/>
            <person name="Nybo J.L."/>
            <person name="Theobald S."/>
            <person name="Kildgaard S."/>
            <person name="Isbrandt T."/>
            <person name="Kuo A."/>
            <person name="Sato A."/>
            <person name="Lyhne E.K."/>
            <person name="Kogle M.E."/>
            <person name="Wiebenga A."/>
            <person name="Kun R.S."/>
            <person name="Lubbers R.J."/>
            <person name="Makela M.R."/>
            <person name="Barry K."/>
            <person name="Chovatia M."/>
            <person name="Clum A."/>
            <person name="Daum C."/>
            <person name="Haridas S."/>
            <person name="He G."/>
            <person name="LaButti K."/>
            <person name="Lipzen A."/>
            <person name="Mondo S."/>
            <person name="Riley R."/>
            <person name="Salamov A."/>
            <person name="Simmons B.A."/>
            <person name="Magnuson J.K."/>
            <person name="Henrissat B."/>
            <person name="Mortensen U.H."/>
            <person name="Larsen T.O."/>
            <person name="Devries R.P."/>
            <person name="Grigoriev I.V."/>
            <person name="Machida M."/>
            <person name="Baker S.E."/>
            <person name="Andersen M.R."/>
        </authorList>
    </citation>
    <scope>NUCLEOTIDE SEQUENCE [LARGE SCALE GENOMIC DNA]</scope>
    <source>
        <strain evidence="1 2">IBT 18842</strain>
    </source>
</reference>
<evidence type="ECO:0000313" key="1">
    <source>
        <dbReference type="EMBL" id="KAE8146106.1"/>
    </source>
</evidence>
<dbReference type="AlphaFoldDB" id="A0A5N6TID4"/>
<keyword evidence="2" id="KW-1185">Reference proteome</keyword>
<dbReference type="Proteomes" id="UP000325780">
    <property type="component" value="Unassembled WGS sequence"/>
</dbReference>
<dbReference type="OrthoDB" id="5126078at2759"/>
<name>A0A5N6TID4_ASPAV</name>
<gene>
    <name evidence="1" type="ORF">BDV25DRAFT_170044</name>
</gene>